<accession>M7SGG0</accession>
<dbReference type="AlphaFoldDB" id="M7SGG0"/>
<proteinExistence type="predicted"/>
<evidence type="ECO:0000313" key="1">
    <source>
        <dbReference type="EMBL" id="EMR63232.1"/>
    </source>
</evidence>
<name>M7SGG0_EUTLA</name>
<dbReference type="EMBL" id="KB707255">
    <property type="protein sequence ID" value="EMR63232.1"/>
    <property type="molecule type" value="Genomic_DNA"/>
</dbReference>
<keyword evidence="2" id="KW-1185">Reference proteome</keyword>
<dbReference type="HOGENOM" id="CLU_1540042_0_0_1"/>
<dbReference type="Proteomes" id="UP000012174">
    <property type="component" value="Unassembled WGS sequence"/>
</dbReference>
<reference evidence="2" key="1">
    <citation type="journal article" date="2013" name="Genome Announc.">
        <title>Draft genome sequence of the grapevine dieback fungus Eutypa lata UCR-EL1.</title>
        <authorList>
            <person name="Blanco-Ulate B."/>
            <person name="Rolshausen P.E."/>
            <person name="Cantu D."/>
        </authorList>
    </citation>
    <scope>NUCLEOTIDE SEQUENCE [LARGE SCALE GENOMIC DNA]</scope>
    <source>
        <strain evidence="2">UCR-EL1</strain>
    </source>
</reference>
<organism evidence="1 2">
    <name type="scientific">Eutypa lata (strain UCR-EL1)</name>
    <name type="common">Grapevine dieback disease fungus</name>
    <name type="synonym">Eutypa armeniacae</name>
    <dbReference type="NCBI Taxonomy" id="1287681"/>
    <lineage>
        <taxon>Eukaryota</taxon>
        <taxon>Fungi</taxon>
        <taxon>Dikarya</taxon>
        <taxon>Ascomycota</taxon>
        <taxon>Pezizomycotina</taxon>
        <taxon>Sordariomycetes</taxon>
        <taxon>Xylariomycetidae</taxon>
        <taxon>Xylariales</taxon>
        <taxon>Diatrypaceae</taxon>
        <taxon>Eutypa</taxon>
    </lineage>
</organism>
<sequence>MAEDLDPSSSWGCKMHTFWRNDKSIYYETKPEYKGDPKPSQPQAASSGPFWYARGLLHYGTGWDGEKVPLWYLRMIYKNRAFMSRKPGWYQAQLRHYGVPFKRTDDKEEVFCDAMKRGLFKQQTQKMKDLERRLTIQYQQNVAVFDKELREWEERQAARKEVEVGKEGTQDDGK</sequence>
<evidence type="ECO:0000313" key="2">
    <source>
        <dbReference type="Proteomes" id="UP000012174"/>
    </source>
</evidence>
<protein>
    <submittedName>
        <fullName evidence="1">Uncharacterized protein</fullName>
    </submittedName>
</protein>
<gene>
    <name evidence="1" type="ORF">UCREL1_9817</name>
</gene>
<dbReference type="KEGG" id="ela:UCREL1_9817"/>